<dbReference type="SUPFAM" id="SSF52151">
    <property type="entry name" value="FabD/lysophospholipase-like"/>
    <property type="match status" value="1"/>
</dbReference>
<evidence type="ECO:0000256" key="12">
    <source>
        <dbReference type="PROSITE-ProRule" id="PRU00555"/>
    </source>
</evidence>
<dbReference type="GO" id="GO:0004623">
    <property type="term" value="F:phospholipase A2 activity"/>
    <property type="evidence" value="ECO:0007669"/>
    <property type="project" value="TreeGrafter"/>
</dbReference>
<dbReference type="FunFam" id="3.40.1090.10:FF:000010">
    <property type="entry name" value="Lysophospholipase"/>
    <property type="match status" value="1"/>
</dbReference>
<sequence length="1371" mass="148342">MQGLIAAALLCGGLVAGRPAAQAVGPCTKLSSSTTKWDVVNLGFSASYDSSTTPKSANGSVGSISFELANAAVAYRANCSAQSTEAPDFFDGQQEYRCSVPAQGEKATFTFSQRTGRLNIKQTWRCAKEFTGFQAEGGVTLNLTCSDGPASKADTPTARQTTKTKVLCGGNSLSVPMESLGGLYVQAGQHRGHKDFLGDSRAQLAAALGERSEGRLLAVSWRYSPGAQYDLTTQSSSHDQLTTFNVRRTAVGDSDDAAMVNIRPGGSQDPFSSFSYSEAATQRNGMRWMSWRQTSDSSREDGGPMTTCNPSSQTYTGAKPQIPSLVTCFHGVCGRWTEVTSVMGGFWSERDRDANNVFTQRGNAVVAASHSKAQASSLQGGRKHPWRAVPLAWTWEDEQVCSVRASCLVRRLAVLALDSSPSLLNIGKRGRAKPFGRPVGRSLGRRQREWWAVHQRRISWRAAQPQMRQHAYRASLGSSSLSPPGGHCTQPRSLLIAHARSNSATANGVAALWHICRQDGIALGAITHLHPPVGTSYYQVECLTYPWKSRADPGQLQLQGAWGAGWCCEPGPRTRDGPRRKVHRIPFSARGSRWPTSLCNIFLVRLERRGDLRVQATLQGPWNHSRQSHLFRPGPIDLPLRAPSRAPDSLPLPSRRGASRTRKSLERIAQRAPPAKHPADDGSRFITDAAAGSDRAGARFRRRRRRRRHGQVALALHRPAPALFLHPHLNPRGFADVTRPPAAIPGAAVAPVLDARLDTSSLQERAINRSPQGYTPSPVDCPSQRPQIRNGSSLSPEEKAWLPKRRNDTIPHIRSLLKRIAIPGFDSDGYLKNVEKNATALPNIGLAVSGGGYRAMLNGAGALAAWDSRSDGSQTAGNLGGLLQSATYLSGLSGGGWLVGSIYTNNFTSVQDAVNSPSIWMFDDSILKGPEQYSLLQYYRNILDAVDGKDQAGYDRSITDYWGRMLSYQLINATDGGPGFTFSSIADDAGFSSGKTPLPFLIADGRAPGQKVISSNSTIFEFTPWELGSSDPTLDGFVPLRYVGSKFNNGTLPSSEKCIEGFDNAGFVMGTSSSLFNQIVLYLKDNTSNNYVPADVPKFIIDALTKVLEALGDSSNDIADWTPNPFKGWNAAKNPGAGSERLTLVDGGEDLQNVPYHPHLLRDRAVDVVFSVDSSADTETSWPDGASAIATYERSIENISVGTGFPAVPGKDTFLNLGLNTKPVFFGCNSTNLTSPSPLIVYLPNYPYIYASNISTFQMAIKSGQRDAIIQNGWAVATQLNATRDADWPVCVGCAMLSRSFERTKTAVPDKCKQCFTRYCWDGSLNETKAAPYDPNYFSTPIEVKSAASALVKAPAIAMSCVFIMGLAFAL</sequence>
<keyword evidence="19" id="KW-1185">Reference proteome</keyword>
<evidence type="ECO:0000313" key="19">
    <source>
        <dbReference type="Proteomes" id="UP001287286"/>
    </source>
</evidence>
<dbReference type="Proteomes" id="UP000245956">
    <property type="component" value="Unassembled WGS sequence"/>
</dbReference>
<evidence type="ECO:0000256" key="11">
    <source>
        <dbReference type="ARBA" id="ARBA00049531"/>
    </source>
</evidence>
<evidence type="ECO:0000256" key="9">
    <source>
        <dbReference type="ARBA" id="ARBA00023157"/>
    </source>
</evidence>
<dbReference type="GO" id="GO:0005829">
    <property type="term" value="C:cytosol"/>
    <property type="evidence" value="ECO:0007669"/>
    <property type="project" value="TreeGrafter"/>
</dbReference>
<comment type="catalytic activity">
    <reaction evidence="11 13">
        <text>a 1-acyl-sn-glycero-3-phosphocholine + H2O = sn-glycerol 3-phosphocholine + a fatty acid + H(+)</text>
        <dbReference type="Rhea" id="RHEA:15177"/>
        <dbReference type="ChEBI" id="CHEBI:15377"/>
        <dbReference type="ChEBI" id="CHEBI:15378"/>
        <dbReference type="ChEBI" id="CHEBI:16870"/>
        <dbReference type="ChEBI" id="CHEBI:28868"/>
        <dbReference type="ChEBI" id="CHEBI:58168"/>
        <dbReference type="EC" id="3.1.1.5"/>
    </reaction>
</comment>
<feature type="domain" description="PLA2c" evidence="15">
    <location>
        <begin position="780"/>
        <end position="1326"/>
    </location>
</feature>
<evidence type="ECO:0000256" key="5">
    <source>
        <dbReference type="ARBA" id="ARBA00022729"/>
    </source>
</evidence>
<dbReference type="PANTHER" id="PTHR10728:SF33">
    <property type="entry name" value="LYSOPHOSPHOLIPASE 1-RELATED"/>
    <property type="match status" value="1"/>
</dbReference>
<dbReference type="InterPro" id="IPR002642">
    <property type="entry name" value="LysoPLipase_cat_dom"/>
</dbReference>
<evidence type="ECO:0000256" key="2">
    <source>
        <dbReference type="ARBA" id="ARBA00008780"/>
    </source>
</evidence>
<keyword evidence="5 13" id="KW-0732">Signal</keyword>
<evidence type="ECO:0000256" key="3">
    <source>
        <dbReference type="ARBA" id="ARBA00013274"/>
    </source>
</evidence>
<proteinExistence type="inferred from homology"/>
<evidence type="ECO:0000313" key="16">
    <source>
        <dbReference type="EMBL" id="KAK4084138.1"/>
    </source>
</evidence>
<reference evidence="17 18" key="2">
    <citation type="journal article" date="2016" name="Front. Microbiol.">
        <title>Genome and transcriptome sequences reveal the specific parasitism of the nematophagous Purpureocillium lilacinum 36-1.</title>
        <authorList>
            <person name="Xie J."/>
            <person name="Li S."/>
            <person name="Mo C."/>
            <person name="Xiao X."/>
            <person name="Peng D."/>
            <person name="Wang G."/>
            <person name="Xiao Y."/>
        </authorList>
    </citation>
    <scope>NUCLEOTIDE SEQUENCE [LARGE SCALE GENOMIC DNA]</scope>
    <source>
        <strain evidence="17 18">36-1</strain>
    </source>
</reference>
<dbReference type="GO" id="GO:0046475">
    <property type="term" value="P:glycerophospholipid catabolic process"/>
    <property type="evidence" value="ECO:0007669"/>
    <property type="project" value="TreeGrafter"/>
</dbReference>
<evidence type="ECO:0000313" key="17">
    <source>
        <dbReference type="EMBL" id="PWI75489.1"/>
    </source>
</evidence>
<comment type="caution">
    <text evidence="17">The sequence shown here is derived from an EMBL/GenBank/DDBJ whole genome shotgun (WGS) entry which is preliminary data.</text>
</comment>
<protein>
    <recommendedName>
        <fullName evidence="3 13">Lysophospholipase</fullName>
        <ecNumber evidence="3 13">3.1.1.5</ecNumber>
    </recommendedName>
</protein>
<name>A0A2U3ELV1_PURLI</name>
<feature type="region of interest" description="Disordered" evidence="14">
    <location>
        <begin position="634"/>
        <end position="685"/>
    </location>
</feature>
<evidence type="ECO:0000256" key="13">
    <source>
        <dbReference type="RuleBase" id="RU362103"/>
    </source>
</evidence>
<feature type="region of interest" description="Disordered" evidence="14">
    <location>
        <begin position="293"/>
        <end position="316"/>
    </location>
</feature>
<evidence type="ECO:0000256" key="8">
    <source>
        <dbReference type="ARBA" id="ARBA00023098"/>
    </source>
</evidence>
<feature type="signal peptide" evidence="13">
    <location>
        <begin position="1"/>
        <end position="23"/>
    </location>
</feature>
<reference evidence="17" key="1">
    <citation type="submission" date="2015-05" db="EMBL/GenBank/DDBJ databases">
        <authorList>
            <person name="Wang D.B."/>
            <person name="Wang M."/>
        </authorList>
    </citation>
    <scope>NUCLEOTIDE SEQUENCE</scope>
    <source>
        <strain evidence="17">36-1</strain>
    </source>
</reference>
<comment type="subcellular location">
    <subcellularLocation>
        <location evidence="1">Secreted</location>
    </subcellularLocation>
</comment>
<evidence type="ECO:0000256" key="7">
    <source>
        <dbReference type="ARBA" id="ARBA00022963"/>
    </source>
</evidence>
<dbReference type="InterPro" id="IPR016035">
    <property type="entry name" value="Acyl_Trfase/lysoPLipase"/>
</dbReference>
<keyword evidence="6 12" id="KW-0378">Hydrolase</keyword>
<evidence type="ECO:0000256" key="6">
    <source>
        <dbReference type="ARBA" id="ARBA00022801"/>
    </source>
</evidence>
<dbReference type="EMBL" id="JAWRVI010000052">
    <property type="protein sequence ID" value="KAK4084138.1"/>
    <property type="molecule type" value="Genomic_DNA"/>
</dbReference>
<feature type="compositionally biased region" description="Polar residues" evidence="14">
    <location>
        <begin position="306"/>
        <end position="316"/>
    </location>
</feature>
<dbReference type="EC" id="3.1.1.5" evidence="3 13"/>
<keyword evidence="8 12" id="KW-0443">Lipid metabolism</keyword>
<feature type="compositionally biased region" description="Polar residues" evidence="14">
    <location>
        <begin position="784"/>
        <end position="795"/>
    </location>
</feature>
<dbReference type="GO" id="GO:0004622">
    <property type="term" value="F:phosphatidylcholine lysophospholipase activity"/>
    <property type="evidence" value="ECO:0007669"/>
    <property type="project" value="UniProtKB-EC"/>
</dbReference>
<feature type="chain" id="PRO_5015369376" description="Lysophospholipase" evidence="13">
    <location>
        <begin position="24"/>
        <end position="1371"/>
    </location>
</feature>
<evidence type="ECO:0000256" key="14">
    <source>
        <dbReference type="SAM" id="MobiDB-lite"/>
    </source>
</evidence>
<dbReference type="SMART" id="SM00022">
    <property type="entry name" value="PLAc"/>
    <property type="match status" value="1"/>
</dbReference>
<keyword evidence="7 12" id="KW-0442">Lipid degradation</keyword>
<dbReference type="GO" id="GO:0005783">
    <property type="term" value="C:endoplasmic reticulum"/>
    <property type="evidence" value="ECO:0007669"/>
    <property type="project" value="TreeGrafter"/>
</dbReference>
<dbReference type="PROSITE" id="PS51210">
    <property type="entry name" value="PLA2C"/>
    <property type="match status" value="1"/>
</dbReference>
<organism evidence="17 18">
    <name type="scientific">Purpureocillium lilacinum</name>
    <name type="common">Paecilomyces lilacinus</name>
    <dbReference type="NCBI Taxonomy" id="33203"/>
    <lineage>
        <taxon>Eukaryota</taxon>
        <taxon>Fungi</taxon>
        <taxon>Dikarya</taxon>
        <taxon>Ascomycota</taxon>
        <taxon>Pezizomycotina</taxon>
        <taxon>Sordariomycetes</taxon>
        <taxon>Hypocreomycetidae</taxon>
        <taxon>Hypocreales</taxon>
        <taxon>Ophiocordycipitaceae</taxon>
        <taxon>Purpureocillium</taxon>
    </lineage>
</organism>
<accession>A0A2U3ELV1</accession>
<evidence type="ECO:0000256" key="4">
    <source>
        <dbReference type="ARBA" id="ARBA00022525"/>
    </source>
</evidence>
<evidence type="ECO:0000256" key="1">
    <source>
        <dbReference type="ARBA" id="ARBA00004613"/>
    </source>
</evidence>
<dbReference type="GO" id="GO:0005576">
    <property type="term" value="C:extracellular region"/>
    <property type="evidence" value="ECO:0007669"/>
    <property type="project" value="UniProtKB-SubCell"/>
</dbReference>
<dbReference type="Gene3D" id="3.40.1090.10">
    <property type="entry name" value="Cytosolic phospholipase A2 catalytic domain"/>
    <property type="match status" value="1"/>
</dbReference>
<reference evidence="16 19" key="4">
    <citation type="journal article" date="2024" name="Microbiol. Resour. Announc.">
        <title>Genome annotations for the ascomycete fungi Trichoderma harzianum, Trichoderma aggressivum, and Purpureocillium lilacinum.</title>
        <authorList>
            <person name="Beijen E.P.W."/>
            <person name="Ohm R.A."/>
        </authorList>
    </citation>
    <scope>NUCLEOTIDE SEQUENCE [LARGE SCALE GENOMIC DNA]</scope>
    <source>
        <strain evidence="16 19">CBS 150709</strain>
    </source>
</reference>
<dbReference type="Pfam" id="PF01735">
    <property type="entry name" value="PLA2_B"/>
    <property type="match status" value="1"/>
</dbReference>
<keyword evidence="4" id="KW-0964">Secreted</keyword>
<keyword evidence="9" id="KW-1015">Disulfide bond</keyword>
<gene>
    <name evidence="17" type="ORF">PCL_06147</name>
    <name evidence="16" type="ORF">Purlil1_10321</name>
</gene>
<dbReference type="Proteomes" id="UP001287286">
    <property type="component" value="Unassembled WGS sequence"/>
</dbReference>
<dbReference type="PANTHER" id="PTHR10728">
    <property type="entry name" value="CYTOSOLIC PHOSPHOLIPASE A2"/>
    <property type="match status" value="1"/>
</dbReference>
<evidence type="ECO:0000313" key="18">
    <source>
        <dbReference type="Proteomes" id="UP000245956"/>
    </source>
</evidence>
<dbReference type="InterPro" id="IPR032382">
    <property type="entry name" value="AltA1"/>
</dbReference>
<dbReference type="Pfam" id="PF16541">
    <property type="entry name" value="AltA1"/>
    <property type="match status" value="1"/>
</dbReference>
<reference evidence="16" key="3">
    <citation type="submission" date="2023-11" db="EMBL/GenBank/DDBJ databases">
        <authorList>
            <person name="Beijen E."/>
            <person name="Ohm R.A."/>
        </authorList>
    </citation>
    <scope>NUCLEOTIDE SEQUENCE</scope>
    <source>
        <strain evidence="16">CBS 150709</strain>
    </source>
</reference>
<comment type="similarity">
    <text evidence="2 13">Belongs to the lysophospholipase family.</text>
</comment>
<keyword evidence="10" id="KW-0325">Glycoprotein</keyword>
<evidence type="ECO:0000256" key="10">
    <source>
        <dbReference type="ARBA" id="ARBA00023180"/>
    </source>
</evidence>
<dbReference type="EMBL" id="LCWV01000002">
    <property type="protein sequence ID" value="PWI75489.1"/>
    <property type="molecule type" value="Genomic_DNA"/>
</dbReference>
<evidence type="ECO:0000259" key="15">
    <source>
        <dbReference type="PROSITE" id="PS51210"/>
    </source>
</evidence>
<feature type="region of interest" description="Disordered" evidence="14">
    <location>
        <begin position="769"/>
        <end position="798"/>
    </location>
</feature>